<organism evidence="2 3">
    <name type="scientific">Heterostelium pallidum (strain ATCC 26659 / Pp 5 / PN500)</name>
    <name type="common">Cellular slime mold</name>
    <name type="synonym">Polysphondylium pallidum</name>
    <dbReference type="NCBI Taxonomy" id="670386"/>
    <lineage>
        <taxon>Eukaryota</taxon>
        <taxon>Amoebozoa</taxon>
        <taxon>Evosea</taxon>
        <taxon>Eumycetozoa</taxon>
        <taxon>Dictyostelia</taxon>
        <taxon>Acytosteliales</taxon>
        <taxon>Acytosteliaceae</taxon>
        <taxon>Heterostelium</taxon>
    </lineage>
</organism>
<sequence length="165" mass="18608">MFNSYKELITFGFLGSSLTQLIFDGVVLYLGHSTPRQDEDDVVLKSRLIKRRIAAYSIPVANVLGFSISYGWTKLLMSIYSKNPWLFGILMTLHGIQFFSPAFGYLFNIKAICRGGSRTRNGKGIMDEMMDNTVEAVFDYSRWSVVFACGVGSIPIYVLTFIKKV</sequence>
<evidence type="ECO:0000256" key="1">
    <source>
        <dbReference type="SAM" id="Phobius"/>
    </source>
</evidence>
<name>D3BBJ4_HETP5</name>
<feature type="transmembrane region" description="Helical" evidence="1">
    <location>
        <begin position="53"/>
        <end position="73"/>
    </location>
</feature>
<feature type="transmembrane region" description="Helical" evidence="1">
    <location>
        <begin position="85"/>
        <end position="107"/>
    </location>
</feature>
<feature type="transmembrane region" description="Helical" evidence="1">
    <location>
        <begin position="143"/>
        <end position="162"/>
    </location>
</feature>
<gene>
    <name evidence="2" type="ORF">PPL_05862</name>
</gene>
<dbReference type="AlphaFoldDB" id="D3BBJ4"/>
<dbReference type="RefSeq" id="XP_020433145.1">
    <property type="nucleotide sequence ID" value="XM_020576733.1"/>
</dbReference>
<dbReference type="EMBL" id="ADBJ01000026">
    <property type="protein sequence ID" value="EFA81027.1"/>
    <property type="molecule type" value="Genomic_DNA"/>
</dbReference>
<comment type="caution">
    <text evidence="2">The sequence shown here is derived from an EMBL/GenBank/DDBJ whole genome shotgun (WGS) entry which is preliminary data.</text>
</comment>
<proteinExistence type="predicted"/>
<dbReference type="InParanoid" id="D3BBJ4"/>
<dbReference type="GeneID" id="31361346"/>
<accession>D3BBJ4</accession>
<protein>
    <submittedName>
        <fullName evidence="2">Uncharacterized protein</fullName>
    </submittedName>
</protein>
<keyword evidence="3" id="KW-1185">Reference proteome</keyword>
<reference evidence="2 3" key="1">
    <citation type="journal article" date="2011" name="Genome Res.">
        <title>Phylogeny-wide analysis of social amoeba genomes highlights ancient origins for complex intercellular communication.</title>
        <authorList>
            <person name="Heidel A.J."/>
            <person name="Lawal H.M."/>
            <person name="Felder M."/>
            <person name="Schilde C."/>
            <person name="Helps N.R."/>
            <person name="Tunggal B."/>
            <person name="Rivero F."/>
            <person name="John U."/>
            <person name="Schleicher M."/>
            <person name="Eichinger L."/>
            <person name="Platzer M."/>
            <person name="Noegel A.A."/>
            <person name="Schaap P."/>
            <person name="Gloeckner G."/>
        </authorList>
    </citation>
    <scope>NUCLEOTIDE SEQUENCE [LARGE SCALE GENOMIC DNA]</scope>
    <source>
        <strain evidence="3">ATCC 26659 / Pp 5 / PN500</strain>
    </source>
</reference>
<dbReference type="Proteomes" id="UP000001396">
    <property type="component" value="Unassembled WGS sequence"/>
</dbReference>
<keyword evidence="1" id="KW-1133">Transmembrane helix</keyword>
<evidence type="ECO:0000313" key="2">
    <source>
        <dbReference type="EMBL" id="EFA81027.1"/>
    </source>
</evidence>
<keyword evidence="1" id="KW-0472">Membrane</keyword>
<keyword evidence="1" id="KW-0812">Transmembrane</keyword>
<evidence type="ECO:0000313" key="3">
    <source>
        <dbReference type="Proteomes" id="UP000001396"/>
    </source>
</evidence>
<feature type="transmembrane region" description="Helical" evidence="1">
    <location>
        <begin position="12"/>
        <end position="32"/>
    </location>
</feature>